<evidence type="ECO:0000256" key="6">
    <source>
        <dbReference type="SAM" id="SignalP"/>
    </source>
</evidence>
<comment type="subcellular location">
    <subcellularLocation>
        <location evidence="1">Cell envelope</location>
    </subcellularLocation>
</comment>
<dbReference type="KEGG" id="fms:M1R53_06825"/>
<dbReference type="CDD" id="cd02966">
    <property type="entry name" value="TlpA_like_family"/>
    <property type="match status" value="1"/>
</dbReference>
<evidence type="ECO:0000256" key="2">
    <source>
        <dbReference type="ARBA" id="ARBA00022748"/>
    </source>
</evidence>
<dbReference type="GO" id="GO:0030313">
    <property type="term" value="C:cell envelope"/>
    <property type="evidence" value="ECO:0007669"/>
    <property type="project" value="UniProtKB-SubCell"/>
</dbReference>
<feature type="chain" id="PRO_5038891080" evidence="6">
    <location>
        <begin position="24"/>
        <end position="323"/>
    </location>
</feature>
<evidence type="ECO:0000256" key="1">
    <source>
        <dbReference type="ARBA" id="ARBA00004196"/>
    </source>
</evidence>
<evidence type="ECO:0000256" key="3">
    <source>
        <dbReference type="ARBA" id="ARBA00022968"/>
    </source>
</evidence>
<dbReference type="InterPro" id="IPR050553">
    <property type="entry name" value="Thioredoxin_ResA/DsbE_sf"/>
</dbReference>
<organism evidence="8 9">
    <name type="scientific">Fenollaria massiliensis</name>
    <dbReference type="NCBI Taxonomy" id="938288"/>
    <lineage>
        <taxon>Bacteria</taxon>
        <taxon>Bacillati</taxon>
        <taxon>Bacillota</taxon>
        <taxon>Clostridia</taxon>
        <taxon>Eubacteriales</taxon>
        <taxon>Fenollaria</taxon>
    </lineage>
</organism>
<keyword evidence="5" id="KW-0676">Redox-active center</keyword>
<protein>
    <submittedName>
        <fullName evidence="8">TlpA family protein disulfide reductase</fullName>
    </submittedName>
</protein>
<dbReference type="PROSITE" id="PS51352">
    <property type="entry name" value="THIOREDOXIN_2"/>
    <property type="match status" value="1"/>
</dbReference>
<keyword evidence="3" id="KW-0735">Signal-anchor</keyword>
<keyword evidence="2" id="KW-0201">Cytochrome c-type biogenesis</keyword>
<dbReference type="GO" id="GO:0017004">
    <property type="term" value="P:cytochrome complex assembly"/>
    <property type="evidence" value="ECO:0007669"/>
    <property type="project" value="UniProtKB-KW"/>
</dbReference>
<dbReference type="GO" id="GO:0016491">
    <property type="term" value="F:oxidoreductase activity"/>
    <property type="evidence" value="ECO:0007669"/>
    <property type="project" value="InterPro"/>
</dbReference>
<dbReference type="SUPFAM" id="SSF52833">
    <property type="entry name" value="Thioredoxin-like"/>
    <property type="match status" value="1"/>
</dbReference>
<dbReference type="AlphaFoldDB" id="A0A9E7DJ33"/>
<dbReference type="Proteomes" id="UP000831151">
    <property type="component" value="Chromosome"/>
</dbReference>
<dbReference type="Gene3D" id="3.40.30.10">
    <property type="entry name" value="Glutaredoxin"/>
    <property type="match status" value="1"/>
</dbReference>
<dbReference type="PANTHER" id="PTHR42852">
    <property type="entry name" value="THIOL:DISULFIDE INTERCHANGE PROTEIN DSBE"/>
    <property type="match status" value="1"/>
</dbReference>
<sequence>MKKKISLLLVVLMLVTFMPMSMAVSEERSMESSQKFTVNGEARDIRAYIIKGKNYLKLRDAAAALKGTKAQFQVDYDKEKNLVMIETNKPYEDLSNTKIYSSQKKLWATMKDMDILFNGKERKLKSAFIIDTNYIELRDLAKLLGFSVGYDAPTKIVAITSDKVKMPCLLDFELEDFDGKKYNIADILAEHEYTLVNVWSTEYAQCKKELPDLTKLANDYNGKAGFLGVIHNIEPLTSTSSDYDKKTREENITTAKDLLNQAYAKYANLCPSQAAEKYFNFKIKAFPTVFIFDSEGNILETFIGVGAHGFYEKYERALKKYIK</sequence>
<dbReference type="Pfam" id="PF07833">
    <property type="entry name" value="Cu_amine_oxidN1"/>
    <property type="match status" value="1"/>
</dbReference>
<dbReference type="RefSeq" id="WP_249242487.1">
    <property type="nucleotide sequence ID" value="NZ_CP096649.1"/>
</dbReference>
<keyword evidence="9" id="KW-1185">Reference proteome</keyword>
<gene>
    <name evidence="8" type="ORF">M1R53_06825</name>
</gene>
<dbReference type="InterPro" id="IPR012854">
    <property type="entry name" value="Cu_amine_oxidase-like_N"/>
</dbReference>
<evidence type="ECO:0000313" key="9">
    <source>
        <dbReference type="Proteomes" id="UP000831151"/>
    </source>
</evidence>
<name>A0A9E7DJ33_9FIRM</name>
<keyword evidence="6" id="KW-0732">Signal</keyword>
<keyword evidence="4" id="KW-1015">Disulfide bond</keyword>
<dbReference type="PANTHER" id="PTHR42852:SF6">
    <property type="entry name" value="THIOL:DISULFIDE INTERCHANGE PROTEIN DSBE"/>
    <property type="match status" value="1"/>
</dbReference>
<dbReference type="InterPro" id="IPR036249">
    <property type="entry name" value="Thioredoxin-like_sf"/>
</dbReference>
<evidence type="ECO:0000256" key="4">
    <source>
        <dbReference type="ARBA" id="ARBA00023157"/>
    </source>
</evidence>
<reference evidence="8" key="1">
    <citation type="submission" date="2022-04" db="EMBL/GenBank/DDBJ databases">
        <title>Complete genome sequences of Ezakiella coagulans and Fenollaria massiliensis.</title>
        <authorList>
            <person name="France M.T."/>
            <person name="Clifford J."/>
            <person name="Narina S."/>
            <person name="Rutt L."/>
            <person name="Ravel J."/>
        </authorList>
    </citation>
    <scope>NUCLEOTIDE SEQUENCE</scope>
    <source>
        <strain evidence="8">C0061C2</strain>
    </source>
</reference>
<dbReference type="InterPro" id="IPR013766">
    <property type="entry name" value="Thioredoxin_domain"/>
</dbReference>
<dbReference type="Pfam" id="PF00578">
    <property type="entry name" value="AhpC-TSA"/>
    <property type="match status" value="1"/>
</dbReference>
<evidence type="ECO:0000256" key="5">
    <source>
        <dbReference type="ARBA" id="ARBA00023284"/>
    </source>
</evidence>
<dbReference type="GO" id="GO:0016209">
    <property type="term" value="F:antioxidant activity"/>
    <property type="evidence" value="ECO:0007669"/>
    <property type="project" value="InterPro"/>
</dbReference>
<evidence type="ECO:0000313" key="8">
    <source>
        <dbReference type="EMBL" id="UQK58949.1"/>
    </source>
</evidence>
<dbReference type="EMBL" id="CP096649">
    <property type="protein sequence ID" value="UQK58949.1"/>
    <property type="molecule type" value="Genomic_DNA"/>
</dbReference>
<proteinExistence type="predicted"/>
<keyword evidence="3" id="KW-0812">Transmembrane</keyword>
<evidence type="ECO:0000259" key="7">
    <source>
        <dbReference type="PROSITE" id="PS51352"/>
    </source>
</evidence>
<dbReference type="InterPro" id="IPR000866">
    <property type="entry name" value="AhpC/TSA"/>
</dbReference>
<feature type="signal peptide" evidence="6">
    <location>
        <begin position="1"/>
        <end position="23"/>
    </location>
</feature>
<accession>A0A9E7DJ33</accession>
<feature type="domain" description="Thioredoxin" evidence="7">
    <location>
        <begin position="163"/>
        <end position="323"/>
    </location>
</feature>